<gene>
    <name evidence="2" type="primary">suk_3</name>
    <name evidence="2" type="ORF">NCTC10138_01551</name>
</gene>
<keyword evidence="2" id="KW-0808">Transferase</keyword>
<evidence type="ECO:0000256" key="1">
    <source>
        <dbReference type="ARBA" id="ARBA00006479"/>
    </source>
</evidence>
<evidence type="ECO:0000313" key="2">
    <source>
        <dbReference type="EMBL" id="VEU81156.1"/>
    </source>
</evidence>
<organism evidence="2 3">
    <name type="scientific">Haploplasma axanthum</name>
    <name type="common">Acholeplasma axanthum</name>
    <dbReference type="NCBI Taxonomy" id="29552"/>
    <lineage>
        <taxon>Bacteria</taxon>
        <taxon>Bacillati</taxon>
        <taxon>Mycoplasmatota</taxon>
        <taxon>Mollicutes</taxon>
        <taxon>Acholeplasmatales</taxon>
        <taxon>Acholeplasmataceae</taxon>
        <taxon>Haploplasma</taxon>
    </lineage>
</organism>
<dbReference type="Gene3D" id="3.30.420.40">
    <property type="match status" value="2"/>
</dbReference>
<dbReference type="EMBL" id="LR215048">
    <property type="protein sequence ID" value="VEU81156.1"/>
    <property type="molecule type" value="Genomic_DNA"/>
</dbReference>
<dbReference type="PANTHER" id="PTHR18964:SF165">
    <property type="entry name" value="BETA-GLUCOSIDE KINASE"/>
    <property type="match status" value="1"/>
</dbReference>
<dbReference type="InterPro" id="IPR043129">
    <property type="entry name" value="ATPase_NBD"/>
</dbReference>
<dbReference type="SUPFAM" id="SSF53067">
    <property type="entry name" value="Actin-like ATPase domain"/>
    <property type="match status" value="1"/>
</dbReference>
<dbReference type="CDD" id="cd24068">
    <property type="entry name" value="ASKHA_NBD_ROK_FnNanK-like"/>
    <property type="match status" value="1"/>
</dbReference>
<dbReference type="PANTHER" id="PTHR18964">
    <property type="entry name" value="ROK (REPRESSOR, ORF, KINASE) FAMILY"/>
    <property type="match status" value="1"/>
</dbReference>
<dbReference type="Proteomes" id="UP000289841">
    <property type="component" value="Chromosome"/>
</dbReference>
<dbReference type="Pfam" id="PF00480">
    <property type="entry name" value="ROK"/>
    <property type="match status" value="1"/>
</dbReference>
<dbReference type="OrthoDB" id="9795247at2"/>
<keyword evidence="2" id="KW-0418">Kinase</keyword>
<evidence type="ECO:0000313" key="3">
    <source>
        <dbReference type="Proteomes" id="UP000289841"/>
    </source>
</evidence>
<dbReference type="PROSITE" id="PS01125">
    <property type="entry name" value="ROK"/>
    <property type="match status" value="1"/>
</dbReference>
<dbReference type="InterPro" id="IPR049874">
    <property type="entry name" value="ROK_cs"/>
</dbReference>
<dbReference type="STRING" id="1278311.GCA_000428705_00625"/>
<protein>
    <submittedName>
        <fullName evidence="2">ROK family sugar kinase</fullName>
        <ecNumber evidence="2">2.7.1.85</ecNumber>
    </submittedName>
</protein>
<reference evidence="2 3" key="1">
    <citation type="submission" date="2019-01" db="EMBL/GenBank/DDBJ databases">
        <authorList>
            <consortium name="Pathogen Informatics"/>
        </authorList>
    </citation>
    <scope>NUCLEOTIDE SEQUENCE [LARGE SCALE GENOMIC DNA]</scope>
    <source>
        <strain evidence="2 3">NCTC10138</strain>
    </source>
</reference>
<dbReference type="GO" id="GO:0047700">
    <property type="term" value="F:beta-glucoside kinase activity"/>
    <property type="evidence" value="ECO:0007669"/>
    <property type="project" value="UniProtKB-EC"/>
</dbReference>
<sequence>MRYFFTVDIGGTDMKYGVINENAELVFKSITPTNGHLGGKNVTKQISDLFKELSKEYKLEGIAISSTGVIDETTQILTPSISIINYEEVNFRKELAHLNVPVSAENDVNSMALCEKDLVINSDKMKCVIAMTVGTGIGGAIFIDNNLHKGFLFTAGEWGKMKIGHNTYEGLASTSSLVAAANEIYPELDNGVNVFKLYDSGNEEIIKIVDTFYDNLATGLANIIYVLNPDHIVLGGGITNRGERFLNELKAKLTPKLWDYFGDKFKITLAKTKNDAGMIGAFKNFKLTFK</sequence>
<comment type="similarity">
    <text evidence="1">Belongs to the ROK (NagC/XylR) family.</text>
</comment>
<dbReference type="RefSeq" id="WP_026390263.1">
    <property type="nucleotide sequence ID" value="NZ_LR215048.1"/>
</dbReference>
<dbReference type="AlphaFoldDB" id="A0A449BFE0"/>
<keyword evidence="3" id="KW-1185">Reference proteome</keyword>
<dbReference type="InterPro" id="IPR000600">
    <property type="entry name" value="ROK"/>
</dbReference>
<dbReference type="EC" id="2.7.1.85" evidence="2"/>
<accession>A0A449BFE0</accession>
<name>A0A449BFE0_HAPAX</name>
<dbReference type="KEGG" id="aaxa:NCTC10138_01551"/>
<proteinExistence type="inferred from homology"/>